<protein>
    <recommendedName>
        <fullName evidence="4">Xylanolytic transcriptional activator regulatory domain-containing protein</fullName>
    </recommendedName>
</protein>
<evidence type="ECO:0000259" key="4">
    <source>
        <dbReference type="SMART" id="SM00906"/>
    </source>
</evidence>
<dbReference type="SMART" id="SM00906">
    <property type="entry name" value="Fungal_trans"/>
    <property type="match status" value="1"/>
</dbReference>
<comment type="subcellular location">
    <subcellularLocation>
        <location evidence="1">Nucleus</location>
    </subcellularLocation>
</comment>
<accession>A0A074XZP6</accession>
<evidence type="ECO:0000313" key="5">
    <source>
        <dbReference type="EMBL" id="KEQ90965.1"/>
    </source>
</evidence>
<feature type="domain" description="Xylanolytic transcriptional activator regulatory" evidence="4">
    <location>
        <begin position="146"/>
        <end position="222"/>
    </location>
</feature>
<dbReference type="InterPro" id="IPR050613">
    <property type="entry name" value="Sec_Metabolite_Reg"/>
</dbReference>
<dbReference type="STRING" id="1043005.A0A074XZP6"/>
<evidence type="ECO:0000313" key="6">
    <source>
        <dbReference type="Proteomes" id="UP000030641"/>
    </source>
</evidence>
<dbReference type="GO" id="GO:0005634">
    <property type="term" value="C:nucleus"/>
    <property type="evidence" value="ECO:0007669"/>
    <property type="project" value="UniProtKB-SubCell"/>
</dbReference>
<dbReference type="HOGENOM" id="CLU_004083_5_3_1"/>
<dbReference type="RefSeq" id="XP_013339499.1">
    <property type="nucleotide sequence ID" value="XM_013484045.1"/>
</dbReference>
<feature type="region of interest" description="Disordered" evidence="3">
    <location>
        <begin position="450"/>
        <end position="482"/>
    </location>
</feature>
<feature type="compositionally biased region" description="Polar residues" evidence="3">
    <location>
        <begin position="453"/>
        <end position="478"/>
    </location>
</feature>
<dbReference type="CDD" id="cd12148">
    <property type="entry name" value="fungal_TF_MHR"/>
    <property type="match status" value="1"/>
</dbReference>
<dbReference type="Pfam" id="PF04082">
    <property type="entry name" value="Fungal_trans"/>
    <property type="match status" value="1"/>
</dbReference>
<dbReference type="GO" id="GO:0008270">
    <property type="term" value="F:zinc ion binding"/>
    <property type="evidence" value="ECO:0007669"/>
    <property type="project" value="InterPro"/>
</dbReference>
<dbReference type="AlphaFoldDB" id="A0A074XZP6"/>
<evidence type="ECO:0000256" key="3">
    <source>
        <dbReference type="SAM" id="MobiDB-lite"/>
    </source>
</evidence>
<keyword evidence="6" id="KW-1185">Reference proteome</keyword>
<reference evidence="5 6" key="1">
    <citation type="journal article" date="2014" name="BMC Genomics">
        <title>Genome sequencing of four Aureobasidium pullulans varieties: biotechnological potential, stress tolerance, and description of new species.</title>
        <authorList>
            <person name="Gostin Ar C."/>
            <person name="Ohm R.A."/>
            <person name="Kogej T."/>
            <person name="Sonjak S."/>
            <person name="Turk M."/>
            <person name="Zajc J."/>
            <person name="Zalar P."/>
            <person name="Grube M."/>
            <person name="Sun H."/>
            <person name="Han J."/>
            <person name="Sharma A."/>
            <person name="Chiniquy J."/>
            <person name="Ngan C.Y."/>
            <person name="Lipzen A."/>
            <person name="Barry K."/>
            <person name="Grigoriev I.V."/>
            <person name="Gunde-Cimerman N."/>
        </authorList>
    </citation>
    <scope>NUCLEOTIDE SEQUENCE [LARGE SCALE GENOMIC DNA]</scope>
    <source>
        <strain evidence="5 6">EXF-2481</strain>
    </source>
</reference>
<dbReference type="GO" id="GO:0003677">
    <property type="term" value="F:DNA binding"/>
    <property type="evidence" value="ECO:0007669"/>
    <property type="project" value="InterPro"/>
</dbReference>
<dbReference type="EMBL" id="KL584783">
    <property type="protein sequence ID" value="KEQ90965.1"/>
    <property type="molecule type" value="Genomic_DNA"/>
</dbReference>
<dbReference type="InParanoid" id="A0A074XZP6"/>
<dbReference type="Proteomes" id="UP000030641">
    <property type="component" value="Unassembled WGS sequence"/>
</dbReference>
<dbReference type="GeneID" id="25368763"/>
<name>A0A074XZP6_AURSE</name>
<sequence>MNPERLIFGQPATSLSERHPSASRILWLWNTYLENVNLPVKVLHVPTVQHLVLTAASDPAKGIPANKEALCFSIYLIALCSVPQCNYAECERIMGQSLNDTIEMHTSLAQQALINARFVQTPDFITLQALTLFLIAQRARSYPRTLLQLIGVAFRSGQMLGIHREKALRSPTVSVFQAEMSRRLWWEIVLLDSFASKQCGVTSTVSCMSLWDTKRPSNVNDTDLHPEMCEVPKDYRGITEMSFCSARSEVAELTIAYSFPSKSSRDISEADAKIDGLQQRLEDRLLQYCDPNVPIHSMLRLFGKGALARIKLSVRRHHMYGSAGLSLEERNKTFLLCLQLAEAPNNFAKDKTVQRFLWQANAFFPLDAFMFMLGEMVYRTPQQPLPVPEEVVWTEIEKAFELHPRLTRDESAIYSAVRNLTIKAWVKSSRRHAEHDEPRFIKVLGAKSPSHALDSTQRPVETDSLNQQKNPTTNTTDASDFDFDIDSLDPSWSKIAIPNDPEFWEYWQQFAELPTP</sequence>
<dbReference type="OrthoDB" id="2269373at2759"/>
<proteinExistence type="predicted"/>
<dbReference type="InterPro" id="IPR007219">
    <property type="entry name" value="XnlR_reg_dom"/>
</dbReference>
<gene>
    <name evidence="5" type="ORF">AUEXF2481DRAFT_518650</name>
</gene>
<evidence type="ECO:0000256" key="2">
    <source>
        <dbReference type="ARBA" id="ARBA00023242"/>
    </source>
</evidence>
<keyword evidence="2" id="KW-0539">Nucleus</keyword>
<dbReference type="OMA" id="WHVSNFF"/>
<dbReference type="GO" id="GO:0006351">
    <property type="term" value="P:DNA-templated transcription"/>
    <property type="evidence" value="ECO:0007669"/>
    <property type="project" value="InterPro"/>
</dbReference>
<organism evidence="5 6">
    <name type="scientific">Aureobasidium subglaciale (strain EXF-2481)</name>
    <name type="common">Aureobasidium pullulans var. subglaciale</name>
    <dbReference type="NCBI Taxonomy" id="1043005"/>
    <lineage>
        <taxon>Eukaryota</taxon>
        <taxon>Fungi</taxon>
        <taxon>Dikarya</taxon>
        <taxon>Ascomycota</taxon>
        <taxon>Pezizomycotina</taxon>
        <taxon>Dothideomycetes</taxon>
        <taxon>Dothideomycetidae</taxon>
        <taxon>Dothideales</taxon>
        <taxon>Saccotheciaceae</taxon>
        <taxon>Aureobasidium</taxon>
    </lineage>
</organism>
<dbReference type="PANTHER" id="PTHR31001">
    <property type="entry name" value="UNCHARACTERIZED TRANSCRIPTIONAL REGULATORY PROTEIN"/>
    <property type="match status" value="1"/>
</dbReference>
<dbReference type="PANTHER" id="PTHR31001:SF85">
    <property type="entry name" value="ZN(II)2CYS6 TRANSCRIPTION FACTOR (EUROFUNG)"/>
    <property type="match status" value="1"/>
</dbReference>
<evidence type="ECO:0000256" key="1">
    <source>
        <dbReference type="ARBA" id="ARBA00004123"/>
    </source>
</evidence>